<accession>A0A246BTD9</accession>
<reference evidence="1 2" key="1">
    <citation type="submission" date="2017-05" db="EMBL/GenBank/DDBJ databases">
        <title>De novo genome assembly of Deniococcus indicus strain DR1.</title>
        <authorList>
            <person name="Chauhan D."/>
            <person name="Yennamalli R.M."/>
            <person name="Priyadarshini R."/>
        </authorList>
    </citation>
    <scope>NUCLEOTIDE SEQUENCE [LARGE SCALE GENOMIC DNA]</scope>
    <source>
        <strain evidence="1 2">DR1</strain>
    </source>
</reference>
<evidence type="ECO:0000313" key="2">
    <source>
        <dbReference type="Proteomes" id="UP000197208"/>
    </source>
</evidence>
<organism evidence="1 2">
    <name type="scientific">Deinococcus indicus</name>
    <dbReference type="NCBI Taxonomy" id="223556"/>
    <lineage>
        <taxon>Bacteria</taxon>
        <taxon>Thermotogati</taxon>
        <taxon>Deinococcota</taxon>
        <taxon>Deinococci</taxon>
        <taxon>Deinococcales</taxon>
        <taxon>Deinococcaceae</taxon>
        <taxon>Deinococcus</taxon>
    </lineage>
</organism>
<gene>
    <name evidence="1" type="ORF">CBQ26_00385</name>
</gene>
<comment type="caution">
    <text evidence="1">The sequence shown here is derived from an EMBL/GenBank/DDBJ whole genome shotgun (WGS) entry which is preliminary data.</text>
</comment>
<dbReference type="Proteomes" id="UP000197208">
    <property type="component" value="Unassembled WGS sequence"/>
</dbReference>
<dbReference type="RefSeq" id="WP_088246642.1">
    <property type="nucleotide sequence ID" value="NZ_NHMK01000003.1"/>
</dbReference>
<sequence length="162" mass="18089">MTGPGRPVGPEGRTQRVQAMLTEDVITMIAGSPRGLPAMIRHALRMQHALDTIGPLPPTMTEARALADLQLVRDLHRHSWHALTHAARFSVSVTGDRRSERGPVYAWRGGHFTRAETDPDPEPTRLYLIHDALYAPDYQFQVAPLHVRALERIHADPEAMTP</sequence>
<name>A0A246BTD9_9DEIO</name>
<evidence type="ECO:0000313" key="1">
    <source>
        <dbReference type="EMBL" id="OWL98949.1"/>
    </source>
</evidence>
<dbReference type="EMBL" id="NHMK01000003">
    <property type="protein sequence ID" value="OWL98949.1"/>
    <property type="molecule type" value="Genomic_DNA"/>
</dbReference>
<protein>
    <submittedName>
        <fullName evidence="1">Uncharacterized protein</fullName>
    </submittedName>
</protein>
<dbReference type="AlphaFoldDB" id="A0A246BTD9"/>
<proteinExistence type="predicted"/>
<keyword evidence="2" id="KW-1185">Reference proteome</keyword>